<evidence type="ECO:0000256" key="1">
    <source>
        <dbReference type="SAM" id="Phobius"/>
    </source>
</evidence>
<organism evidence="2 3">
    <name type="scientific">Capsicum baccatum</name>
    <name type="common">Peruvian pepper</name>
    <dbReference type="NCBI Taxonomy" id="33114"/>
    <lineage>
        <taxon>Eukaryota</taxon>
        <taxon>Viridiplantae</taxon>
        <taxon>Streptophyta</taxon>
        <taxon>Embryophyta</taxon>
        <taxon>Tracheophyta</taxon>
        <taxon>Spermatophyta</taxon>
        <taxon>Magnoliopsida</taxon>
        <taxon>eudicotyledons</taxon>
        <taxon>Gunneridae</taxon>
        <taxon>Pentapetalae</taxon>
        <taxon>asterids</taxon>
        <taxon>lamiids</taxon>
        <taxon>Solanales</taxon>
        <taxon>Solanaceae</taxon>
        <taxon>Solanoideae</taxon>
        <taxon>Capsiceae</taxon>
        <taxon>Capsicum</taxon>
    </lineage>
</organism>
<comment type="caution">
    <text evidence="2">The sequence shown here is derived from an EMBL/GenBank/DDBJ whole genome shotgun (WGS) entry which is preliminary data.</text>
</comment>
<reference evidence="3" key="2">
    <citation type="journal article" date="2017" name="J. Anim. Genet.">
        <title>Multiple reference genome sequences of hot pepper reveal the massive evolution of plant disease resistance genes by retroduplication.</title>
        <authorList>
            <person name="Kim S."/>
            <person name="Park J."/>
            <person name="Yeom S.-I."/>
            <person name="Kim Y.-M."/>
            <person name="Seo E."/>
            <person name="Kim K.-T."/>
            <person name="Kim M.-S."/>
            <person name="Lee J.M."/>
            <person name="Cheong K."/>
            <person name="Shin H.-S."/>
            <person name="Kim S.-B."/>
            <person name="Han K."/>
            <person name="Lee J."/>
            <person name="Park M."/>
            <person name="Lee H.-A."/>
            <person name="Lee H.-Y."/>
            <person name="Lee Y."/>
            <person name="Oh S."/>
            <person name="Lee J.H."/>
            <person name="Choi E."/>
            <person name="Choi E."/>
            <person name="Lee S.E."/>
            <person name="Jeon J."/>
            <person name="Kim H."/>
            <person name="Choi G."/>
            <person name="Song H."/>
            <person name="Lee J."/>
            <person name="Lee S.-C."/>
            <person name="Kwon J.-K."/>
            <person name="Lee H.-Y."/>
            <person name="Koo N."/>
            <person name="Hong Y."/>
            <person name="Kim R.W."/>
            <person name="Kang W.-H."/>
            <person name="Huh J.H."/>
            <person name="Kang B.-C."/>
            <person name="Yang T.-J."/>
            <person name="Lee Y.-H."/>
            <person name="Bennetzen J.L."/>
            <person name="Choi D."/>
        </authorList>
    </citation>
    <scope>NUCLEOTIDE SEQUENCE [LARGE SCALE GENOMIC DNA]</scope>
    <source>
        <strain evidence="3">cv. PBC81</strain>
    </source>
</reference>
<keyword evidence="1" id="KW-0812">Transmembrane</keyword>
<name>A0A2G2WY63_CAPBA</name>
<reference evidence="2 3" key="1">
    <citation type="journal article" date="2017" name="Genome Biol.">
        <title>New reference genome sequences of hot pepper reveal the massive evolution of plant disease-resistance genes by retroduplication.</title>
        <authorList>
            <person name="Kim S."/>
            <person name="Park J."/>
            <person name="Yeom S.I."/>
            <person name="Kim Y.M."/>
            <person name="Seo E."/>
            <person name="Kim K.T."/>
            <person name="Kim M.S."/>
            <person name="Lee J.M."/>
            <person name="Cheong K."/>
            <person name="Shin H.S."/>
            <person name="Kim S.B."/>
            <person name="Han K."/>
            <person name="Lee J."/>
            <person name="Park M."/>
            <person name="Lee H.A."/>
            <person name="Lee H.Y."/>
            <person name="Lee Y."/>
            <person name="Oh S."/>
            <person name="Lee J.H."/>
            <person name="Choi E."/>
            <person name="Choi E."/>
            <person name="Lee S.E."/>
            <person name="Jeon J."/>
            <person name="Kim H."/>
            <person name="Choi G."/>
            <person name="Song H."/>
            <person name="Lee J."/>
            <person name="Lee S.C."/>
            <person name="Kwon J.K."/>
            <person name="Lee H.Y."/>
            <person name="Koo N."/>
            <person name="Hong Y."/>
            <person name="Kim R.W."/>
            <person name="Kang W.H."/>
            <person name="Huh J.H."/>
            <person name="Kang B.C."/>
            <person name="Yang T.J."/>
            <person name="Lee Y.H."/>
            <person name="Bennetzen J.L."/>
            <person name="Choi D."/>
        </authorList>
    </citation>
    <scope>NUCLEOTIDE SEQUENCE [LARGE SCALE GENOMIC DNA]</scope>
    <source>
        <strain evidence="3">cv. PBC81</strain>
    </source>
</reference>
<dbReference type="OrthoDB" id="10259687at2759"/>
<accession>A0A2G2WY63</accession>
<keyword evidence="1" id="KW-1133">Transmembrane helix</keyword>
<feature type="transmembrane region" description="Helical" evidence="1">
    <location>
        <begin position="109"/>
        <end position="129"/>
    </location>
</feature>
<keyword evidence="1" id="KW-0472">Membrane</keyword>
<sequence>MSELPLTSLRESVDDIDQAKDNDQHDHDHKCDRYLEMENIRSVRCFLADESGLTSNLAFLQAMNGQYLCNRQITTSYAYKKDTKGERHEIPAGKNLCLRKMKLRTLGSGYLSLIKIVELCFTYAITIWICQLNFK</sequence>
<evidence type="ECO:0000313" key="3">
    <source>
        <dbReference type="Proteomes" id="UP000224567"/>
    </source>
</evidence>
<evidence type="ECO:0000313" key="2">
    <source>
        <dbReference type="EMBL" id="PHT50155.1"/>
    </source>
</evidence>
<dbReference type="EMBL" id="MLFT02000004">
    <property type="protein sequence ID" value="PHT50155.1"/>
    <property type="molecule type" value="Genomic_DNA"/>
</dbReference>
<dbReference type="STRING" id="33114.A0A2G2WY63"/>
<dbReference type="Proteomes" id="UP000224567">
    <property type="component" value="Unassembled WGS sequence"/>
</dbReference>
<proteinExistence type="predicted"/>
<dbReference type="AlphaFoldDB" id="A0A2G2WY63"/>
<gene>
    <name evidence="2" type="ORF">CQW23_09902</name>
</gene>
<keyword evidence="3" id="KW-1185">Reference proteome</keyword>
<protein>
    <submittedName>
        <fullName evidence="2">Splicing factor 3B subunit 4</fullName>
    </submittedName>
</protein>